<dbReference type="RefSeq" id="WP_238233803.1">
    <property type="nucleotide sequence ID" value="NZ_BPQQ01000008.1"/>
</dbReference>
<evidence type="ECO:0008006" key="3">
    <source>
        <dbReference type="Google" id="ProtNLM"/>
    </source>
</evidence>
<organism evidence="1 2">
    <name type="scientific">Methylobacterium isbiliense</name>
    <dbReference type="NCBI Taxonomy" id="315478"/>
    <lineage>
        <taxon>Bacteria</taxon>
        <taxon>Pseudomonadati</taxon>
        <taxon>Pseudomonadota</taxon>
        <taxon>Alphaproteobacteria</taxon>
        <taxon>Hyphomicrobiales</taxon>
        <taxon>Methylobacteriaceae</taxon>
        <taxon>Methylobacterium</taxon>
    </lineage>
</organism>
<accession>A0ABQ4S6R1</accession>
<reference evidence="1" key="1">
    <citation type="journal article" date="2021" name="Front. Microbiol.">
        <title>Comprehensive Comparative Genomics and Phenotyping of Methylobacterium Species.</title>
        <authorList>
            <person name="Alessa O."/>
            <person name="Ogura Y."/>
            <person name="Fujitani Y."/>
            <person name="Takami H."/>
            <person name="Hayashi T."/>
            <person name="Sahin N."/>
            <person name="Tani A."/>
        </authorList>
    </citation>
    <scope>NUCLEOTIDE SEQUENCE</scope>
    <source>
        <strain evidence="1">DSM 17168</strain>
    </source>
</reference>
<dbReference type="Proteomes" id="UP001055153">
    <property type="component" value="Unassembled WGS sequence"/>
</dbReference>
<keyword evidence="2" id="KW-1185">Reference proteome</keyword>
<proteinExistence type="predicted"/>
<dbReference type="SUPFAM" id="SSF46785">
    <property type="entry name" value="Winged helix' DNA-binding domain"/>
    <property type="match status" value="1"/>
</dbReference>
<comment type="caution">
    <text evidence="1">The sequence shown here is derived from an EMBL/GenBank/DDBJ whole genome shotgun (WGS) entry which is preliminary data.</text>
</comment>
<reference evidence="1" key="2">
    <citation type="submission" date="2021-08" db="EMBL/GenBank/DDBJ databases">
        <authorList>
            <person name="Tani A."/>
            <person name="Ola A."/>
            <person name="Ogura Y."/>
            <person name="Katsura K."/>
            <person name="Hayashi T."/>
        </authorList>
    </citation>
    <scope>NUCLEOTIDE SEQUENCE</scope>
    <source>
        <strain evidence="1">DSM 17168</strain>
    </source>
</reference>
<protein>
    <recommendedName>
        <fullName evidence="3">DUF3253 domain-containing protein</fullName>
    </recommendedName>
</protein>
<dbReference type="Gene3D" id="1.10.10.10">
    <property type="entry name" value="Winged helix-like DNA-binding domain superfamily/Winged helix DNA-binding domain"/>
    <property type="match status" value="1"/>
</dbReference>
<dbReference type="Pfam" id="PF11625">
    <property type="entry name" value="DUF3253"/>
    <property type="match status" value="1"/>
</dbReference>
<dbReference type="InterPro" id="IPR021660">
    <property type="entry name" value="DUF3253"/>
</dbReference>
<gene>
    <name evidence="1" type="ORF">GMJLKIPL_0771</name>
</gene>
<sequence length="97" mass="10528">MTSESSQASPPAKPDEAAIAETLLRLVAERGADKTVCPSEVARALGGPHPDGWGPLMQPVRRAAVRLMKDGRIVILRKGRVVDPDDFRGVYRLSLPR</sequence>
<dbReference type="InterPro" id="IPR036388">
    <property type="entry name" value="WH-like_DNA-bd_sf"/>
</dbReference>
<dbReference type="EMBL" id="BPQQ01000008">
    <property type="protein sequence ID" value="GJD98858.1"/>
    <property type="molecule type" value="Genomic_DNA"/>
</dbReference>
<evidence type="ECO:0000313" key="1">
    <source>
        <dbReference type="EMBL" id="GJD98858.1"/>
    </source>
</evidence>
<evidence type="ECO:0000313" key="2">
    <source>
        <dbReference type="Proteomes" id="UP001055153"/>
    </source>
</evidence>
<name>A0ABQ4S6R1_9HYPH</name>
<dbReference type="InterPro" id="IPR036390">
    <property type="entry name" value="WH_DNA-bd_sf"/>
</dbReference>